<reference evidence="1" key="2">
    <citation type="submission" date="2025-09" db="UniProtKB">
        <authorList>
            <consortium name="EnsemblPlants"/>
        </authorList>
    </citation>
    <scope>IDENTIFICATION</scope>
</reference>
<name>A0ACD5YEX8_AVESA</name>
<organism evidence="1 2">
    <name type="scientific">Avena sativa</name>
    <name type="common">Oat</name>
    <dbReference type="NCBI Taxonomy" id="4498"/>
    <lineage>
        <taxon>Eukaryota</taxon>
        <taxon>Viridiplantae</taxon>
        <taxon>Streptophyta</taxon>
        <taxon>Embryophyta</taxon>
        <taxon>Tracheophyta</taxon>
        <taxon>Spermatophyta</taxon>
        <taxon>Magnoliopsida</taxon>
        <taxon>Liliopsida</taxon>
        <taxon>Poales</taxon>
        <taxon>Poaceae</taxon>
        <taxon>BOP clade</taxon>
        <taxon>Pooideae</taxon>
        <taxon>Poodae</taxon>
        <taxon>Poeae</taxon>
        <taxon>Poeae Chloroplast Group 1 (Aveneae type)</taxon>
        <taxon>Aveninae</taxon>
        <taxon>Avena</taxon>
    </lineage>
</organism>
<accession>A0ACD5YEX8</accession>
<evidence type="ECO:0000313" key="2">
    <source>
        <dbReference type="Proteomes" id="UP001732700"/>
    </source>
</evidence>
<evidence type="ECO:0000313" key="1">
    <source>
        <dbReference type="EnsemblPlants" id="AVESA.00010b.r2.5DG0949690.1.CDS.1"/>
    </source>
</evidence>
<sequence>MLPHSQYIHQHLPNSSYIALHLRLTTVSMDVHVYFTATLAKIVFGWSLWIEAIIKPLAEHSRDDDIINVPAMEAFELFTISFSIGSSIAKVRAAVLTEVTRPPDWHGGLVVCMLVVAGVVVGIITGATTTATVEFLVAARRGYSDPNIG</sequence>
<dbReference type="EnsemblPlants" id="AVESA.00010b.r2.5DG0949690.1">
    <property type="protein sequence ID" value="AVESA.00010b.r2.5DG0949690.1.CDS.1"/>
    <property type="gene ID" value="AVESA.00010b.r2.5DG0949690"/>
</dbReference>
<reference evidence="1" key="1">
    <citation type="submission" date="2021-05" db="EMBL/GenBank/DDBJ databases">
        <authorList>
            <person name="Scholz U."/>
            <person name="Mascher M."/>
            <person name="Fiebig A."/>
        </authorList>
    </citation>
    <scope>NUCLEOTIDE SEQUENCE [LARGE SCALE GENOMIC DNA]</scope>
</reference>
<keyword evidence="2" id="KW-1185">Reference proteome</keyword>
<proteinExistence type="predicted"/>
<protein>
    <submittedName>
        <fullName evidence="1">Uncharacterized protein</fullName>
    </submittedName>
</protein>
<dbReference type="Proteomes" id="UP001732700">
    <property type="component" value="Chromosome 5D"/>
</dbReference>